<accession>A0ABM8DT87</accession>
<evidence type="ECO:0000259" key="2">
    <source>
        <dbReference type="SMART" id="SM00563"/>
    </source>
</evidence>
<dbReference type="SUPFAM" id="SSF69593">
    <property type="entry name" value="Glycerol-3-phosphate (1)-acyltransferase"/>
    <property type="match status" value="1"/>
</dbReference>
<keyword evidence="1" id="KW-0472">Membrane</keyword>
<gene>
    <name evidence="3" type="ORF">GETHOR_23440</name>
</gene>
<dbReference type="RefSeq" id="WP_286353961.1">
    <property type="nucleotide sequence ID" value="NZ_AP027079.1"/>
</dbReference>
<feature type="domain" description="Phospholipid/glycerol acyltransferase" evidence="2">
    <location>
        <begin position="30"/>
        <end position="152"/>
    </location>
</feature>
<dbReference type="SMART" id="SM00563">
    <property type="entry name" value="PlsC"/>
    <property type="match status" value="1"/>
</dbReference>
<organism evidence="3 4">
    <name type="scientific">Geothrix oryzae</name>
    <dbReference type="NCBI Taxonomy" id="2927975"/>
    <lineage>
        <taxon>Bacteria</taxon>
        <taxon>Pseudomonadati</taxon>
        <taxon>Acidobacteriota</taxon>
        <taxon>Holophagae</taxon>
        <taxon>Holophagales</taxon>
        <taxon>Holophagaceae</taxon>
        <taxon>Geothrix</taxon>
    </lineage>
</organism>
<evidence type="ECO:0000256" key="1">
    <source>
        <dbReference type="SAM" id="Phobius"/>
    </source>
</evidence>
<protein>
    <recommendedName>
        <fullName evidence="2">Phospholipid/glycerol acyltransferase domain-containing protein</fullName>
    </recommendedName>
</protein>
<reference evidence="4" key="1">
    <citation type="journal article" date="2023" name="Int. J. Syst. Evol. Microbiol.">
        <title>Mesoterricola silvestris gen. nov., sp. nov., Mesoterricola sediminis sp. nov., Geothrix oryzae sp. nov., Geothrix edaphica sp. nov., Geothrix rubra sp. nov., and Geothrix limicola sp. nov., six novel members of Acidobacteriota isolated from soils.</title>
        <authorList>
            <person name="Itoh H."/>
            <person name="Sugisawa Y."/>
            <person name="Mise K."/>
            <person name="Xu Z."/>
            <person name="Kuniyasu M."/>
            <person name="Ushijima N."/>
            <person name="Kawano K."/>
            <person name="Kobayashi E."/>
            <person name="Shiratori Y."/>
            <person name="Masuda Y."/>
            <person name="Senoo K."/>
        </authorList>
    </citation>
    <scope>NUCLEOTIDE SEQUENCE [LARGE SCALE GENOMIC DNA]</scope>
    <source>
        <strain evidence="4">Red222</strain>
    </source>
</reference>
<proteinExistence type="predicted"/>
<evidence type="ECO:0000313" key="3">
    <source>
        <dbReference type="EMBL" id="BDU70243.1"/>
    </source>
</evidence>
<dbReference type="EMBL" id="AP027079">
    <property type="protein sequence ID" value="BDU70243.1"/>
    <property type="molecule type" value="Genomic_DNA"/>
</dbReference>
<keyword evidence="1" id="KW-1133">Transmembrane helix</keyword>
<feature type="transmembrane region" description="Helical" evidence="1">
    <location>
        <begin position="357"/>
        <end position="377"/>
    </location>
</feature>
<dbReference type="Proteomes" id="UP001242010">
    <property type="component" value="Chromosome"/>
</dbReference>
<name>A0ABM8DT87_9BACT</name>
<dbReference type="PANTHER" id="PTHR31605">
    <property type="entry name" value="GLYCEROL-3-PHOSPHATE O-ACYLTRANSFERASE 1"/>
    <property type="match status" value="1"/>
</dbReference>
<dbReference type="Pfam" id="PF01553">
    <property type="entry name" value="Acyltransferase"/>
    <property type="match status" value="1"/>
</dbReference>
<feature type="transmembrane region" description="Helical" evidence="1">
    <location>
        <begin position="290"/>
        <end position="308"/>
    </location>
</feature>
<dbReference type="InterPro" id="IPR052744">
    <property type="entry name" value="GPAT/DAPAT"/>
</dbReference>
<dbReference type="InterPro" id="IPR002123">
    <property type="entry name" value="Plipid/glycerol_acylTrfase"/>
</dbReference>
<evidence type="ECO:0000313" key="4">
    <source>
        <dbReference type="Proteomes" id="UP001242010"/>
    </source>
</evidence>
<keyword evidence="1" id="KW-0812">Transmembrane</keyword>
<sequence length="418" mass="45138">MGASRTARFLARIWFRALRCEGPPLPPGPCLILLNHPNGLLDPLAAAASLDRRAGWLAKATLWKLAPLRPFLAAFRAIPVTRPRDGDATPESIQQCFRKVHEVLARGGSVVLFPEGVSHTGADLAPLKTGAARIALSSPTPPFLVPAGLVYGDRAAFRHGALLRVGEPVSWGDLAGRGTDPDAVVELTARIRAALRPLTLQDPEVRVLALAQEVAWLLAEAPGSRVDLEALRRRVRALVPRLAALVPAALAGLEARVHDTQGWLRAQGLRPDQVGHPYPWAEIRGWLPGAAWRLGLTVLLLPAGLAFWPSYRLVDWIAARFTEEGDQVATLKLLGGLLLHPLWAAVLAGLAGWCWGGWAALVAPGALLALLLALPLLERSAEDLQAIHGFLRRRDPAVPELLEARNRLLEAFPELEGE</sequence>
<keyword evidence="4" id="KW-1185">Reference proteome</keyword>
<feature type="transmembrane region" description="Helical" evidence="1">
    <location>
        <begin position="329"/>
        <end position="351"/>
    </location>
</feature>
<dbReference type="PANTHER" id="PTHR31605:SF0">
    <property type="entry name" value="GLYCEROL-3-PHOSPHATE O-ACYLTRANSFERASE 1"/>
    <property type="match status" value="1"/>
</dbReference>